<evidence type="ECO:0000256" key="4">
    <source>
        <dbReference type="ARBA" id="ARBA00023163"/>
    </source>
</evidence>
<evidence type="ECO:0000259" key="6">
    <source>
        <dbReference type="Pfam" id="PF08281"/>
    </source>
</evidence>
<dbReference type="NCBIfam" id="TIGR02985">
    <property type="entry name" value="Sig70_bacteroi1"/>
    <property type="match status" value="1"/>
</dbReference>
<organism evidence="7 8">
    <name type="scientific">Chitinophaga parva</name>
    <dbReference type="NCBI Taxonomy" id="2169414"/>
    <lineage>
        <taxon>Bacteria</taxon>
        <taxon>Pseudomonadati</taxon>
        <taxon>Bacteroidota</taxon>
        <taxon>Chitinophagia</taxon>
        <taxon>Chitinophagales</taxon>
        <taxon>Chitinophagaceae</taxon>
        <taxon>Chitinophaga</taxon>
    </lineage>
</organism>
<dbReference type="InterPro" id="IPR039425">
    <property type="entry name" value="RNA_pol_sigma-70-like"/>
</dbReference>
<dbReference type="NCBIfam" id="TIGR02937">
    <property type="entry name" value="sigma70-ECF"/>
    <property type="match status" value="1"/>
</dbReference>
<protein>
    <recommendedName>
        <fullName evidence="9">RNA polymerase sigma-70 factor</fullName>
    </recommendedName>
</protein>
<comment type="similarity">
    <text evidence="1">Belongs to the sigma-70 factor family. ECF subfamily.</text>
</comment>
<dbReference type="GO" id="GO:0003677">
    <property type="term" value="F:DNA binding"/>
    <property type="evidence" value="ECO:0007669"/>
    <property type="project" value="InterPro"/>
</dbReference>
<dbReference type="InterPro" id="IPR013249">
    <property type="entry name" value="RNA_pol_sigma70_r4_t2"/>
</dbReference>
<evidence type="ECO:0000256" key="2">
    <source>
        <dbReference type="ARBA" id="ARBA00023015"/>
    </source>
</evidence>
<comment type="caution">
    <text evidence="7">The sequence shown here is derived from an EMBL/GenBank/DDBJ whole genome shotgun (WGS) entry which is preliminary data.</text>
</comment>
<gene>
    <name evidence="7" type="ORF">DCC81_09525</name>
</gene>
<feature type="domain" description="RNA polymerase sigma factor 70 region 4 type 2" evidence="6">
    <location>
        <begin position="138"/>
        <end position="188"/>
    </location>
</feature>
<keyword evidence="4" id="KW-0804">Transcription</keyword>
<dbReference type="InterPro" id="IPR013324">
    <property type="entry name" value="RNA_pol_sigma_r3/r4-like"/>
</dbReference>
<accession>A0A2T7BPQ3</accession>
<dbReference type="Gene3D" id="1.10.1740.10">
    <property type="match status" value="1"/>
</dbReference>
<dbReference type="SUPFAM" id="SSF88946">
    <property type="entry name" value="Sigma2 domain of RNA polymerase sigma factors"/>
    <property type="match status" value="1"/>
</dbReference>
<dbReference type="CDD" id="cd06171">
    <property type="entry name" value="Sigma70_r4"/>
    <property type="match status" value="1"/>
</dbReference>
<evidence type="ECO:0008006" key="9">
    <source>
        <dbReference type="Google" id="ProtNLM"/>
    </source>
</evidence>
<dbReference type="OrthoDB" id="659577at2"/>
<evidence type="ECO:0000256" key="1">
    <source>
        <dbReference type="ARBA" id="ARBA00010641"/>
    </source>
</evidence>
<dbReference type="SUPFAM" id="SSF88659">
    <property type="entry name" value="Sigma3 and sigma4 domains of RNA polymerase sigma factors"/>
    <property type="match status" value="1"/>
</dbReference>
<dbReference type="PANTHER" id="PTHR43133">
    <property type="entry name" value="RNA POLYMERASE ECF-TYPE SIGMA FACTO"/>
    <property type="match status" value="1"/>
</dbReference>
<dbReference type="InterPro" id="IPR036388">
    <property type="entry name" value="WH-like_DNA-bd_sf"/>
</dbReference>
<dbReference type="InterPro" id="IPR013325">
    <property type="entry name" value="RNA_pol_sigma_r2"/>
</dbReference>
<evidence type="ECO:0000313" key="7">
    <source>
        <dbReference type="EMBL" id="PUZ29657.1"/>
    </source>
</evidence>
<evidence type="ECO:0000256" key="3">
    <source>
        <dbReference type="ARBA" id="ARBA00023082"/>
    </source>
</evidence>
<dbReference type="GO" id="GO:0016987">
    <property type="term" value="F:sigma factor activity"/>
    <property type="evidence" value="ECO:0007669"/>
    <property type="project" value="UniProtKB-KW"/>
</dbReference>
<dbReference type="Pfam" id="PF08281">
    <property type="entry name" value="Sigma70_r4_2"/>
    <property type="match status" value="1"/>
</dbReference>
<dbReference type="Proteomes" id="UP000244450">
    <property type="component" value="Unassembled WGS sequence"/>
</dbReference>
<evidence type="ECO:0000259" key="5">
    <source>
        <dbReference type="Pfam" id="PF04542"/>
    </source>
</evidence>
<dbReference type="Pfam" id="PF04542">
    <property type="entry name" value="Sigma70_r2"/>
    <property type="match status" value="1"/>
</dbReference>
<keyword evidence="8" id="KW-1185">Reference proteome</keyword>
<sequence length="211" mass="24163">MTLYCTSNIFQLSRMDTLPTVAPDIIARLRSGDEAAFATVYASYYHQLCYFVGSIVKCRHTAEEVVQDVLTKVWLHRAQIDPDKPFAHWVRTIARNATFDHLKKIARDRSLQNEVWHAVQFHKGQPADSAIHFKEYHRLYQQAISILPPQQQKVFTLSRTHALTHDEIALELGISANTVRNHMAAALVAVRRYFKTHAGCWLPLLLVLICS</sequence>
<keyword evidence="3" id="KW-0731">Sigma factor</keyword>
<dbReference type="InterPro" id="IPR014327">
    <property type="entry name" value="RNA_pol_sigma70_bacteroid"/>
</dbReference>
<dbReference type="GO" id="GO:0006352">
    <property type="term" value="P:DNA-templated transcription initiation"/>
    <property type="evidence" value="ECO:0007669"/>
    <property type="project" value="InterPro"/>
</dbReference>
<dbReference type="InterPro" id="IPR007627">
    <property type="entry name" value="RNA_pol_sigma70_r2"/>
</dbReference>
<dbReference type="Gene3D" id="1.10.10.10">
    <property type="entry name" value="Winged helix-like DNA-binding domain superfamily/Winged helix DNA-binding domain"/>
    <property type="match status" value="1"/>
</dbReference>
<proteinExistence type="inferred from homology"/>
<reference evidence="7 8" key="1">
    <citation type="submission" date="2018-04" db="EMBL/GenBank/DDBJ databases">
        <title>Chitinophaga fuyangensis sp. nov., isolated from soil in a chemical factory.</title>
        <authorList>
            <person name="Chen K."/>
        </authorList>
    </citation>
    <scope>NUCLEOTIDE SEQUENCE [LARGE SCALE GENOMIC DNA]</scope>
    <source>
        <strain evidence="7 8">LY-1</strain>
    </source>
</reference>
<dbReference type="InterPro" id="IPR014284">
    <property type="entry name" value="RNA_pol_sigma-70_dom"/>
</dbReference>
<feature type="domain" description="RNA polymerase sigma-70 region 2" evidence="5">
    <location>
        <begin position="41"/>
        <end position="106"/>
    </location>
</feature>
<dbReference type="AlphaFoldDB" id="A0A2T7BPQ3"/>
<dbReference type="PANTHER" id="PTHR43133:SF46">
    <property type="entry name" value="RNA POLYMERASE SIGMA-70 FACTOR ECF SUBFAMILY"/>
    <property type="match status" value="1"/>
</dbReference>
<name>A0A2T7BPQ3_9BACT</name>
<evidence type="ECO:0000313" key="8">
    <source>
        <dbReference type="Proteomes" id="UP000244450"/>
    </source>
</evidence>
<dbReference type="EMBL" id="QCYK01000001">
    <property type="protein sequence ID" value="PUZ29657.1"/>
    <property type="molecule type" value="Genomic_DNA"/>
</dbReference>
<keyword evidence="2" id="KW-0805">Transcription regulation</keyword>